<comment type="similarity">
    <text evidence="2">Belongs to the MLF family.</text>
</comment>
<keyword evidence="6" id="KW-1185">Reference proteome</keyword>
<dbReference type="InterPro" id="IPR019376">
    <property type="entry name" value="Myeloid_leukemia_factor"/>
</dbReference>
<dbReference type="Proteomes" id="UP000829291">
    <property type="component" value="Chromosome 1"/>
</dbReference>
<evidence type="ECO:0000313" key="6">
    <source>
        <dbReference type="Proteomes" id="UP000829291"/>
    </source>
</evidence>
<evidence type="ECO:0000256" key="5">
    <source>
        <dbReference type="SAM" id="MobiDB-lite"/>
    </source>
</evidence>
<keyword evidence="3" id="KW-0963">Cytoplasm</keyword>
<evidence type="ECO:0000256" key="2">
    <source>
        <dbReference type="ARBA" id="ARBA00008332"/>
    </source>
</evidence>
<sequence length="316" mass="35096">MSLFGSLMGDFEEDPIIGTHMRSMRHMNNMMNSLFSDPFGMMGGPAPLTGSNHHRVNSRHNEMQMMPFGFPPMPAFNMNRVFADYGNMGPNNGNCHSFMSSSVMTMTSGPDGRPQVYQASSSTRTAPGGVKETKKTVCDSRTGTKKMAIGHHIGERAHIYEREQNVHNGDEEERQEYINLEEEEAEDFNQEWETRTKHAVGAVDHHTHGPAGYAVSRHRNRREHSPLALPAPTASRLSSRSRWAPSPRRGLRTSYSPKPSSLLSTSRTSRSETTSTETKVTQPPSTSPAGLGSRKRDHSPEKESSHKRLSNSDSTA</sequence>
<evidence type="ECO:0000313" key="7">
    <source>
        <dbReference type="RefSeq" id="XP_015521749.1"/>
    </source>
</evidence>
<proteinExistence type="inferred from homology"/>
<name>A0A6J0C5V7_NEOLC</name>
<evidence type="ECO:0000256" key="4">
    <source>
        <dbReference type="ARBA" id="ARBA00022553"/>
    </source>
</evidence>
<keyword evidence="4" id="KW-0597">Phosphoprotein</keyword>
<gene>
    <name evidence="7" type="primary">LOC107225715</name>
</gene>
<dbReference type="PANTHER" id="PTHR13105">
    <property type="entry name" value="MYELOID LEUKEMIA FACTOR"/>
    <property type="match status" value="1"/>
</dbReference>
<dbReference type="GeneID" id="107225715"/>
<evidence type="ECO:0000256" key="1">
    <source>
        <dbReference type="ARBA" id="ARBA00004496"/>
    </source>
</evidence>
<dbReference type="OrthoDB" id="8707547at2759"/>
<dbReference type="AlphaFoldDB" id="A0A6J0C5V7"/>
<accession>A0A6J0C5V7</accession>
<organism evidence="7">
    <name type="scientific">Neodiprion lecontei</name>
    <name type="common">Redheaded pine sawfly</name>
    <dbReference type="NCBI Taxonomy" id="441921"/>
    <lineage>
        <taxon>Eukaryota</taxon>
        <taxon>Metazoa</taxon>
        <taxon>Ecdysozoa</taxon>
        <taxon>Arthropoda</taxon>
        <taxon>Hexapoda</taxon>
        <taxon>Insecta</taxon>
        <taxon>Pterygota</taxon>
        <taxon>Neoptera</taxon>
        <taxon>Endopterygota</taxon>
        <taxon>Hymenoptera</taxon>
        <taxon>Tenthredinoidea</taxon>
        <taxon>Diprionidae</taxon>
        <taxon>Diprioninae</taxon>
        <taxon>Neodiprion</taxon>
    </lineage>
</organism>
<protein>
    <submittedName>
        <fullName evidence="7">Myeloid leukemia factor isoform X1</fullName>
    </submittedName>
</protein>
<dbReference type="CTD" id="36750"/>
<dbReference type="InParanoid" id="A0A6J0C5V7"/>
<dbReference type="RefSeq" id="XP_015521749.1">
    <property type="nucleotide sequence ID" value="XM_015666263.2"/>
</dbReference>
<dbReference type="GO" id="GO:0005737">
    <property type="term" value="C:cytoplasm"/>
    <property type="evidence" value="ECO:0007669"/>
    <property type="project" value="UniProtKB-SubCell"/>
</dbReference>
<feature type="compositionally biased region" description="Low complexity" evidence="5">
    <location>
        <begin position="234"/>
        <end position="279"/>
    </location>
</feature>
<dbReference type="FunCoup" id="A0A6J0C5V7">
    <property type="interactions" value="29"/>
</dbReference>
<feature type="region of interest" description="Disordered" evidence="5">
    <location>
        <begin position="201"/>
        <end position="316"/>
    </location>
</feature>
<feature type="region of interest" description="Disordered" evidence="5">
    <location>
        <begin position="106"/>
        <end position="135"/>
    </location>
</feature>
<dbReference type="KEGG" id="nlo:107225715"/>
<dbReference type="Pfam" id="PF10248">
    <property type="entry name" value="Mlf1IP"/>
    <property type="match status" value="1"/>
</dbReference>
<evidence type="ECO:0000256" key="3">
    <source>
        <dbReference type="ARBA" id="ARBA00022490"/>
    </source>
</evidence>
<comment type="subcellular location">
    <subcellularLocation>
        <location evidence="1">Cytoplasm</location>
    </subcellularLocation>
</comment>
<reference evidence="7" key="1">
    <citation type="submission" date="2025-08" db="UniProtKB">
        <authorList>
            <consortium name="RefSeq"/>
        </authorList>
    </citation>
    <scope>IDENTIFICATION</scope>
    <source>
        <tissue evidence="7">Thorax and Abdomen</tissue>
    </source>
</reference>